<name>A0A840RUT1_9BURK</name>
<dbReference type="InterPro" id="IPR025514">
    <property type="entry name" value="DUF4402"/>
</dbReference>
<sequence length="127" mass="12721">MTNVQALSFGSFAAGYGGGVTISAAGLRSKTGDVILLSSDNGSAGQFTVNGLPNQTYSIVLPANGTVLLTSGTSSMTVNYFTSKPSLTGTLSLSGTQTLAIGATLGIANNQKPGVYNGTFAVTANYN</sequence>
<dbReference type="Pfam" id="PF14352">
    <property type="entry name" value="DUF4402"/>
    <property type="match status" value="1"/>
</dbReference>
<reference evidence="1 2" key="1">
    <citation type="submission" date="2020-08" db="EMBL/GenBank/DDBJ databases">
        <title>Genomic Encyclopedia of Type Strains, Phase IV (KMG-IV): sequencing the most valuable type-strain genomes for metagenomic binning, comparative biology and taxonomic classification.</title>
        <authorList>
            <person name="Goeker M."/>
        </authorList>
    </citation>
    <scope>NUCLEOTIDE SEQUENCE [LARGE SCALE GENOMIC DNA]</scope>
    <source>
        <strain evidence="1 2">DSM 23240</strain>
    </source>
</reference>
<keyword evidence="2" id="KW-1185">Reference proteome</keyword>
<dbReference type="EMBL" id="JACHHQ010000007">
    <property type="protein sequence ID" value="MBB5201595.1"/>
    <property type="molecule type" value="Genomic_DNA"/>
</dbReference>
<dbReference type="RefSeq" id="WP_168054073.1">
    <property type="nucleotide sequence ID" value="NZ_JACHHQ010000007.1"/>
</dbReference>
<accession>A0A840RUT1</accession>
<evidence type="ECO:0008006" key="3">
    <source>
        <dbReference type="Google" id="ProtNLM"/>
    </source>
</evidence>
<comment type="caution">
    <text evidence="1">The sequence shown here is derived from an EMBL/GenBank/DDBJ whole genome shotgun (WGS) entry which is preliminary data.</text>
</comment>
<evidence type="ECO:0000313" key="1">
    <source>
        <dbReference type="EMBL" id="MBB5201595.1"/>
    </source>
</evidence>
<gene>
    <name evidence="1" type="ORF">HNR39_003448</name>
</gene>
<dbReference type="Proteomes" id="UP000571084">
    <property type="component" value="Unassembled WGS sequence"/>
</dbReference>
<dbReference type="AlphaFoldDB" id="A0A840RUT1"/>
<protein>
    <recommendedName>
        <fullName evidence="3">DUF4402 domain-containing protein</fullName>
    </recommendedName>
</protein>
<evidence type="ECO:0000313" key="2">
    <source>
        <dbReference type="Proteomes" id="UP000571084"/>
    </source>
</evidence>
<organism evidence="1 2">
    <name type="scientific">Glaciimonas immobilis</name>
    <dbReference type="NCBI Taxonomy" id="728004"/>
    <lineage>
        <taxon>Bacteria</taxon>
        <taxon>Pseudomonadati</taxon>
        <taxon>Pseudomonadota</taxon>
        <taxon>Betaproteobacteria</taxon>
        <taxon>Burkholderiales</taxon>
        <taxon>Oxalobacteraceae</taxon>
        <taxon>Glaciimonas</taxon>
    </lineage>
</organism>
<proteinExistence type="predicted"/>